<dbReference type="InterPro" id="IPR029069">
    <property type="entry name" value="HotDog_dom_sf"/>
</dbReference>
<dbReference type="RefSeq" id="WP_222992732.1">
    <property type="nucleotide sequence ID" value="NZ_JAINVV010000012.1"/>
</dbReference>
<dbReference type="CDD" id="cd03441">
    <property type="entry name" value="R_hydratase_like"/>
    <property type="match status" value="1"/>
</dbReference>
<keyword evidence="2" id="KW-1185">Reference proteome</keyword>
<dbReference type="EMBL" id="JAINVV010000012">
    <property type="protein sequence ID" value="MBY8825643.1"/>
    <property type="molecule type" value="Genomic_DNA"/>
</dbReference>
<sequence length="131" mass="13939">MTPGTLLTPFVVEAVSPGAMREWSVFLADPNPIHLDAEAVRAAGLGDRPINQGPANLAYLINLLSLNFPEMDIVTLETRFNGNVFAGDRCVAGGHVIEVGETGVRCEIWLDVDGGGRAVSANASVRKRARP</sequence>
<comment type="caution">
    <text evidence="1">The sequence shown here is derived from an EMBL/GenBank/DDBJ whole genome shotgun (WGS) entry which is preliminary data.</text>
</comment>
<dbReference type="Gene3D" id="3.10.129.10">
    <property type="entry name" value="Hotdog Thioesterase"/>
    <property type="match status" value="1"/>
</dbReference>
<name>A0ABS7PWJ0_9SPHN</name>
<evidence type="ECO:0000313" key="2">
    <source>
        <dbReference type="Proteomes" id="UP000706039"/>
    </source>
</evidence>
<evidence type="ECO:0000313" key="1">
    <source>
        <dbReference type="EMBL" id="MBY8825643.1"/>
    </source>
</evidence>
<reference evidence="1 2" key="1">
    <citation type="submission" date="2021-08" db="EMBL/GenBank/DDBJ databases">
        <authorList>
            <person name="Tuo L."/>
        </authorList>
    </citation>
    <scope>NUCLEOTIDE SEQUENCE [LARGE SCALE GENOMIC DNA]</scope>
    <source>
        <strain evidence="1 2">JCM 31229</strain>
    </source>
</reference>
<dbReference type="SUPFAM" id="SSF54637">
    <property type="entry name" value="Thioesterase/thiol ester dehydrase-isomerase"/>
    <property type="match status" value="1"/>
</dbReference>
<proteinExistence type="predicted"/>
<organism evidence="1 2">
    <name type="scientific">Sphingomonas colocasiae</name>
    <dbReference type="NCBI Taxonomy" id="1848973"/>
    <lineage>
        <taxon>Bacteria</taxon>
        <taxon>Pseudomonadati</taxon>
        <taxon>Pseudomonadota</taxon>
        <taxon>Alphaproteobacteria</taxon>
        <taxon>Sphingomonadales</taxon>
        <taxon>Sphingomonadaceae</taxon>
        <taxon>Sphingomonas</taxon>
    </lineage>
</organism>
<dbReference type="Proteomes" id="UP000706039">
    <property type="component" value="Unassembled WGS sequence"/>
</dbReference>
<accession>A0ABS7PWJ0</accession>
<protein>
    <submittedName>
        <fullName evidence="1">MaoC family dehydratase</fullName>
    </submittedName>
</protein>
<gene>
    <name evidence="1" type="ORF">K7G82_25300</name>
</gene>